<comment type="subcellular location">
    <subcellularLocation>
        <location evidence="1 3">Nucleus</location>
    </subcellularLocation>
</comment>
<evidence type="ECO:0000313" key="7">
    <source>
        <dbReference type="EMBL" id="CDY56737.1"/>
    </source>
</evidence>
<evidence type="ECO:0000313" key="8">
    <source>
        <dbReference type="Proteomes" id="UP000028999"/>
    </source>
</evidence>
<feature type="region of interest" description="Disordered" evidence="4">
    <location>
        <begin position="414"/>
        <end position="511"/>
    </location>
</feature>
<accession>A0A078J323</accession>
<feature type="region of interest" description="Disordered" evidence="4">
    <location>
        <begin position="185"/>
        <end position="256"/>
    </location>
</feature>
<feature type="region of interest" description="Disordered" evidence="4">
    <location>
        <begin position="873"/>
        <end position="900"/>
    </location>
</feature>
<feature type="compositionally biased region" description="Polar residues" evidence="4">
    <location>
        <begin position="187"/>
        <end position="217"/>
    </location>
</feature>
<evidence type="ECO:0000256" key="1">
    <source>
        <dbReference type="ARBA" id="ARBA00004123"/>
    </source>
</evidence>
<keyword evidence="2 3" id="KW-0539">Nucleus</keyword>
<dbReference type="InterPro" id="IPR043151">
    <property type="entry name" value="BAH_sf"/>
</dbReference>
<evidence type="ECO:0000256" key="2">
    <source>
        <dbReference type="ARBA" id="ARBA00023242"/>
    </source>
</evidence>
<dbReference type="Gramene" id="CDY56737">
    <property type="protein sequence ID" value="CDY56737"/>
    <property type="gene ID" value="GSBRNA2T00020037001"/>
</dbReference>
<feature type="compositionally biased region" description="Basic and acidic residues" evidence="4">
    <location>
        <begin position="231"/>
        <end position="250"/>
    </location>
</feature>
<dbReference type="Pfam" id="PF01426">
    <property type="entry name" value="BAH"/>
    <property type="match status" value="1"/>
</dbReference>
<dbReference type="SMART" id="SM00509">
    <property type="entry name" value="TFS2N"/>
    <property type="match status" value="1"/>
</dbReference>
<dbReference type="InterPro" id="IPR003617">
    <property type="entry name" value="TFIIS/CRSP70_N_sub"/>
</dbReference>
<dbReference type="Pfam" id="PF08711">
    <property type="entry name" value="Med26"/>
    <property type="match status" value="1"/>
</dbReference>
<reference evidence="7 8" key="1">
    <citation type="journal article" date="2014" name="Science">
        <title>Plant genetics. Early allopolyploid evolution in the post-Neolithic Brassica napus oilseed genome.</title>
        <authorList>
            <person name="Chalhoub B."/>
            <person name="Denoeud F."/>
            <person name="Liu S."/>
            <person name="Parkin I.A."/>
            <person name="Tang H."/>
            <person name="Wang X."/>
            <person name="Chiquet J."/>
            <person name="Belcram H."/>
            <person name="Tong C."/>
            <person name="Samans B."/>
            <person name="Correa M."/>
            <person name="Da Silva C."/>
            <person name="Just J."/>
            <person name="Falentin C."/>
            <person name="Koh C.S."/>
            <person name="Le Clainche I."/>
            <person name="Bernard M."/>
            <person name="Bento P."/>
            <person name="Noel B."/>
            <person name="Labadie K."/>
            <person name="Alberti A."/>
            <person name="Charles M."/>
            <person name="Arnaud D."/>
            <person name="Guo H."/>
            <person name="Daviaud C."/>
            <person name="Alamery S."/>
            <person name="Jabbari K."/>
            <person name="Zhao M."/>
            <person name="Edger P.P."/>
            <person name="Chelaifa H."/>
            <person name="Tack D."/>
            <person name="Lassalle G."/>
            <person name="Mestiri I."/>
            <person name="Schnel N."/>
            <person name="Le Paslier M.C."/>
            <person name="Fan G."/>
            <person name="Renault V."/>
            <person name="Bayer P.E."/>
            <person name="Golicz A.A."/>
            <person name="Manoli S."/>
            <person name="Lee T.H."/>
            <person name="Thi V.H."/>
            <person name="Chalabi S."/>
            <person name="Hu Q."/>
            <person name="Fan C."/>
            <person name="Tollenaere R."/>
            <person name="Lu Y."/>
            <person name="Battail C."/>
            <person name="Shen J."/>
            <person name="Sidebottom C.H."/>
            <person name="Wang X."/>
            <person name="Canaguier A."/>
            <person name="Chauveau A."/>
            <person name="Berard A."/>
            <person name="Deniot G."/>
            <person name="Guan M."/>
            <person name="Liu Z."/>
            <person name="Sun F."/>
            <person name="Lim Y.P."/>
            <person name="Lyons E."/>
            <person name="Town C.D."/>
            <person name="Bancroft I."/>
            <person name="Wang X."/>
            <person name="Meng J."/>
            <person name="Ma J."/>
            <person name="Pires J.C."/>
            <person name="King G.J."/>
            <person name="Brunel D."/>
            <person name="Delourme R."/>
            <person name="Renard M."/>
            <person name="Aury J.M."/>
            <person name="Adams K.L."/>
            <person name="Batley J."/>
            <person name="Snowdon R.J."/>
            <person name="Tost J."/>
            <person name="Edwards D."/>
            <person name="Zhou Y."/>
            <person name="Hua W."/>
            <person name="Sharpe A.G."/>
            <person name="Paterson A.H."/>
            <person name="Guan C."/>
            <person name="Wincker P."/>
        </authorList>
    </citation>
    <scope>NUCLEOTIDE SEQUENCE [LARGE SCALE GENOMIC DNA]</scope>
    <source>
        <strain evidence="8">cv. Darmor-bzh</strain>
    </source>
</reference>
<name>A0A078J323_BRANA</name>
<feature type="domain" description="BAH" evidence="5">
    <location>
        <begin position="50"/>
        <end position="165"/>
    </location>
</feature>
<feature type="domain" description="TFIIS N-terminal" evidence="6">
    <location>
        <begin position="328"/>
        <end position="414"/>
    </location>
</feature>
<dbReference type="EMBL" id="LK033515">
    <property type="protein sequence ID" value="CDY56737.1"/>
    <property type="molecule type" value="Genomic_DNA"/>
</dbReference>
<dbReference type="GO" id="GO:0005634">
    <property type="term" value="C:nucleus"/>
    <property type="evidence" value="ECO:0007669"/>
    <property type="project" value="UniProtKB-SubCell"/>
</dbReference>
<evidence type="ECO:0000256" key="3">
    <source>
        <dbReference type="PROSITE-ProRule" id="PRU00649"/>
    </source>
</evidence>
<feature type="compositionally biased region" description="Polar residues" evidence="4">
    <location>
        <begin position="467"/>
        <end position="482"/>
    </location>
</feature>
<feature type="compositionally biased region" description="Polar residues" evidence="4">
    <location>
        <begin position="876"/>
        <end position="885"/>
    </location>
</feature>
<protein>
    <submittedName>
        <fullName evidence="7">BnaC09g50880D protein</fullName>
    </submittedName>
</protein>
<dbReference type="PANTHER" id="PTHR46548:SF1">
    <property type="entry name" value="BAH AND TFIIS DOMAIN-CONTAINING PROTEIN-RELATED"/>
    <property type="match status" value="1"/>
</dbReference>
<dbReference type="PROSITE" id="PS51319">
    <property type="entry name" value="TFIIS_N"/>
    <property type="match status" value="1"/>
</dbReference>
<dbReference type="PaxDb" id="3708-A0A078J323"/>
<dbReference type="SUPFAM" id="SSF47676">
    <property type="entry name" value="Conserved domain common to transcription factors TFIIS, elongin A, CRSP70"/>
    <property type="match status" value="1"/>
</dbReference>
<evidence type="ECO:0000259" key="6">
    <source>
        <dbReference type="PROSITE" id="PS51319"/>
    </source>
</evidence>
<dbReference type="CDD" id="cd00183">
    <property type="entry name" value="TFIIS_I"/>
    <property type="match status" value="1"/>
</dbReference>
<dbReference type="Gene3D" id="1.20.930.10">
    <property type="entry name" value="Conserved domain common to transcription factors TFIIS, elongin A, CRSP70"/>
    <property type="match status" value="1"/>
</dbReference>
<dbReference type="Gene3D" id="2.30.30.490">
    <property type="match status" value="1"/>
</dbReference>
<organism evidence="7 8">
    <name type="scientific">Brassica napus</name>
    <name type="common">Rape</name>
    <dbReference type="NCBI Taxonomy" id="3708"/>
    <lineage>
        <taxon>Eukaryota</taxon>
        <taxon>Viridiplantae</taxon>
        <taxon>Streptophyta</taxon>
        <taxon>Embryophyta</taxon>
        <taxon>Tracheophyta</taxon>
        <taxon>Spermatophyta</taxon>
        <taxon>Magnoliopsida</taxon>
        <taxon>eudicotyledons</taxon>
        <taxon>Gunneridae</taxon>
        <taxon>Pentapetalae</taxon>
        <taxon>rosids</taxon>
        <taxon>malvids</taxon>
        <taxon>Brassicales</taxon>
        <taxon>Brassicaceae</taxon>
        <taxon>Brassiceae</taxon>
        <taxon>Brassica</taxon>
    </lineage>
</organism>
<keyword evidence="8" id="KW-1185">Reference proteome</keyword>
<dbReference type="InterPro" id="IPR001025">
    <property type="entry name" value="BAH_dom"/>
</dbReference>
<sequence length="940" mass="101195">MHGRGLSEDRKKGHRRLMFRPPSRLISSLEASGSSSVSLSSPSSFSKDGRRISVGDCALFKPPQDCPPFIGLIRLLLPEKEGNFKLRVNWLYRPGELKLGKGVLLEAQPNEIFYSFHEDEIPAASLLHPCKVTFLPKGVELPSGISSFVCWRVYDVMNESIWWLTDQDYIDERQQEVDNLLRKTRSKMTLQQGGRSPKSTNSPTTSQAKTGTEGMQNSSSSSSQGKGRKRERGDQGSESVKRERPSRIDDGGSGFVRTESSLKSEIAKITERGRLVDSEGVEKLVQLMLPEKNEKKTDLIGRSILASVVAATDKFDCLSRFVQLRGLPVFDEWLQEIHKGKIGDGSSPKDNGRSVDDFLLILLRALDKLPVNLNALQTCNIGKSVNHLRSHKNSEIGKKARSLVDTWKKRVEAEMDAKSGSNQGASWPGRYRQSEVSHGGRHSGVSADAARASASHQHPSKAPSPVPSENNDTNRPNFSVDGSSKIEDIIKPTSPTLGDVVKPGKGDSGSHSSMNALIESCVRDSEANACEAGVDDVGMNLLASAAADEISKSPVASPAVSLVSDSLMNDISENHITGLPNEQAEALAKDPTIVEHVSSIGDQLASVVNVNDSKPSDSEMEEGNISDDGDSRVVADVKTEEISETDGVADTVMRTGNSALHSHLGAVGGAQVEDKPKVILSSELVNKMGEVVSVLSEFAKDRSTENVDRSMPEKLSDDNDCGGTANDRKAACTSVETSAPAECKAIHKPPVVLSSELDKETAEDLTVSSELSKGIAAEKMDVGINHVNQTDKKSKPVTAHLYSSLTNGEIEHVEASLKSAEVGKRCATTTCDDGDEVEECTSVAKDVPSVSASASAGSELEARVEFDLNEDLPSQRFANPTNSSGGLDLDLNRLDDPADMNNHTISSVHRVNSTFQQANLSSGGSLASHLGFLLLTIIQQ</sequence>
<dbReference type="SMART" id="SM00439">
    <property type="entry name" value="BAH"/>
    <property type="match status" value="1"/>
</dbReference>
<dbReference type="PANTHER" id="PTHR46548">
    <property type="entry name" value="BAH AND TFIIS DOMAIN-CONTAINING PROTEIN-RELATED"/>
    <property type="match status" value="1"/>
</dbReference>
<dbReference type="GO" id="GO:0003682">
    <property type="term" value="F:chromatin binding"/>
    <property type="evidence" value="ECO:0007669"/>
    <property type="project" value="InterPro"/>
</dbReference>
<dbReference type="AlphaFoldDB" id="A0A078J323"/>
<gene>
    <name evidence="7" type="primary">BnaC09g50880D</name>
    <name evidence="7" type="ORF">GSBRNA2T00020037001</name>
</gene>
<evidence type="ECO:0000256" key="4">
    <source>
        <dbReference type="SAM" id="MobiDB-lite"/>
    </source>
</evidence>
<dbReference type="PROSITE" id="PS51038">
    <property type="entry name" value="BAH"/>
    <property type="match status" value="1"/>
</dbReference>
<dbReference type="InterPro" id="IPR017923">
    <property type="entry name" value="TFIIS_N"/>
</dbReference>
<dbReference type="STRING" id="3708.A0A078J323"/>
<evidence type="ECO:0000259" key="5">
    <source>
        <dbReference type="PROSITE" id="PS51038"/>
    </source>
</evidence>
<dbReference type="Proteomes" id="UP000028999">
    <property type="component" value="Unassembled WGS sequence"/>
</dbReference>
<dbReference type="InterPro" id="IPR035441">
    <property type="entry name" value="TFIIS/LEDGF_dom_sf"/>
</dbReference>
<proteinExistence type="predicted"/>